<keyword evidence="5 6" id="KW-0472">Membrane</keyword>
<sequence>MARRPPAILDFFMQKPTTTESPAKCGTSGMSQFLVAVFIATVAYFVYWGLGYTGFNHSFIFLLACAFGLFMAFNIGGNDVANSFGTSVGAGTLSITQALIVAAVFEVSGALIAGKEVTDTISKGIVDLSVIDIQPMQFVFVMMSALIAAALWLLFASYKGLPVSTTHSIIGGIVGASIALGISQHSNATFSLVYWHKIGHIGMSWVISPVLGGIMSWIVYGQIKKHVLMHGTVADHATYARRVKTLRTRIHQPMTKRISQIHSMMMLREDDGAHAPGTEEEKVLARRALRVWIPLIAMFGALMITSMLLFKGLKNLNLGLSNLQYSLIIAVISAAVWFVVRRYARRFRSSEVSRATYILFSWMQVVTASGFAFSHGSNDIANAIGPFAAILDVLKNQAIGEGAIPVPTIAMAAFGVALIAGLWFIGREVIATVGTHLAEMSPAAGFTAELAAAIVVMLASSLGLPVSSTHILVGAILGIGLVNRNANWRLMKPIALAWLITVPAAGLCAALAFVLFNAVF</sequence>
<feature type="transmembrane region" description="Helical" evidence="6">
    <location>
        <begin position="464"/>
        <end position="482"/>
    </location>
</feature>
<evidence type="ECO:0000256" key="3">
    <source>
        <dbReference type="ARBA" id="ARBA00022692"/>
    </source>
</evidence>
<feature type="transmembrane region" description="Helical" evidence="6">
    <location>
        <begin position="33"/>
        <end position="50"/>
    </location>
</feature>
<feature type="transmembrane region" description="Helical" evidence="6">
    <location>
        <begin position="198"/>
        <end position="220"/>
    </location>
</feature>
<dbReference type="Proteomes" id="UP000190837">
    <property type="component" value="Unassembled WGS sequence"/>
</dbReference>
<dbReference type="GO" id="GO:0035435">
    <property type="term" value="P:phosphate ion transmembrane transport"/>
    <property type="evidence" value="ECO:0007669"/>
    <property type="project" value="TreeGrafter"/>
</dbReference>
<feature type="transmembrane region" description="Helical" evidence="6">
    <location>
        <begin position="322"/>
        <end position="340"/>
    </location>
</feature>
<keyword evidence="6" id="KW-0592">Phosphate transport</keyword>
<evidence type="ECO:0000313" key="8">
    <source>
        <dbReference type="Proteomes" id="UP000190837"/>
    </source>
</evidence>
<organism evidence="7 8">
    <name type="scientific">Cardiobacterium hominis</name>
    <dbReference type="NCBI Taxonomy" id="2718"/>
    <lineage>
        <taxon>Bacteria</taxon>
        <taxon>Pseudomonadati</taxon>
        <taxon>Pseudomonadota</taxon>
        <taxon>Gammaproteobacteria</taxon>
        <taxon>Cardiobacteriales</taxon>
        <taxon>Cardiobacteriaceae</taxon>
        <taxon>Cardiobacterium</taxon>
    </lineage>
</organism>
<keyword evidence="3 6" id="KW-0812">Transmembrane</keyword>
<keyword evidence="2 6" id="KW-0813">Transport</keyword>
<feature type="transmembrane region" description="Helical" evidence="6">
    <location>
        <begin position="352"/>
        <end position="373"/>
    </location>
</feature>
<comment type="subcellular location">
    <subcellularLocation>
        <location evidence="1 6">Membrane</location>
        <topology evidence="1 6">Multi-pass membrane protein</topology>
    </subcellularLocation>
</comment>
<dbReference type="PANTHER" id="PTHR11101">
    <property type="entry name" value="PHOSPHATE TRANSPORTER"/>
    <property type="match status" value="1"/>
</dbReference>
<feature type="transmembrane region" description="Helical" evidence="6">
    <location>
        <begin position="88"/>
        <end position="113"/>
    </location>
</feature>
<proteinExistence type="inferred from homology"/>
<evidence type="ECO:0000256" key="5">
    <source>
        <dbReference type="ARBA" id="ARBA00023136"/>
    </source>
</evidence>
<dbReference type="EMBL" id="FKLO01000028">
    <property type="protein sequence ID" value="SAM59930.1"/>
    <property type="molecule type" value="Genomic_DNA"/>
</dbReference>
<accession>A0A1C3H2W5</accession>
<evidence type="ECO:0000256" key="6">
    <source>
        <dbReference type="RuleBase" id="RU363058"/>
    </source>
</evidence>
<evidence type="ECO:0000313" key="7">
    <source>
        <dbReference type="EMBL" id="SAM59930.1"/>
    </source>
</evidence>
<dbReference type="Pfam" id="PF01384">
    <property type="entry name" value="PHO4"/>
    <property type="match status" value="1"/>
</dbReference>
<dbReference type="GO" id="GO:0016020">
    <property type="term" value="C:membrane"/>
    <property type="evidence" value="ECO:0007669"/>
    <property type="project" value="UniProtKB-SubCell"/>
</dbReference>
<feature type="transmembrane region" description="Helical" evidence="6">
    <location>
        <begin position="494"/>
        <end position="516"/>
    </location>
</feature>
<dbReference type="GO" id="GO:0005315">
    <property type="term" value="F:phosphate transmembrane transporter activity"/>
    <property type="evidence" value="ECO:0007669"/>
    <property type="project" value="InterPro"/>
</dbReference>
<dbReference type="AlphaFoldDB" id="A0A1C3H2W5"/>
<comment type="similarity">
    <text evidence="6">Belongs to the inorganic phosphate transporter (PiT) (TC 2.A.20) family.</text>
</comment>
<reference evidence="8" key="1">
    <citation type="submission" date="2016-04" db="EMBL/GenBank/DDBJ databases">
        <authorList>
            <person name="Tagini F."/>
        </authorList>
    </citation>
    <scope>NUCLEOTIDE SEQUENCE [LARGE SCALE GENOMIC DNA]</scope>
    <source>
        <strain evidence="8">CHUV0807</strain>
    </source>
</reference>
<feature type="transmembrane region" description="Helical" evidence="6">
    <location>
        <begin position="437"/>
        <end position="458"/>
    </location>
</feature>
<protein>
    <recommendedName>
        <fullName evidence="6">Phosphate transporter</fullName>
    </recommendedName>
</protein>
<feature type="transmembrane region" description="Helical" evidence="6">
    <location>
        <begin position="56"/>
        <end position="76"/>
    </location>
</feature>
<keyword evidence="4 6" id="KW-1133">Transmembrane helix</keyword>
<evidence type="ECO:0000256" key="4">
    <source>
        <dbReference type="ARBA" id="ARBA00022989"/>
    </source>
</evidence>
<feature type="transmembrane region" description="Helical" evidence="6">
    <location>
        <begin position="133"/>
        <end position="155"/>
    </location>
</feature>
<dbReference type="InterPro" id="IPR001204">
    <property type="entry name" value="Phos_transporter"/>
</dbReference>
<feature type="transmembrane region" description="Helical" evidence="6">
    <location>
        <begin position="404"/>
        <end position="425"/>
    </location>
</feature>
<gene>
    <name evidence="7" type="ORF">CHUV0807_0671</name>
</gene>
<evidence type="ECO:0000256" key="2">
    <source>
        <dbReference type="ARBA" id="ARBA00022448"/>
    </source>
</evidence>
<feature type="transmembrane region" description="Helical" evidence="6">
    <location>
        <begin position="291"/>
        <end position="310"/>
    </location>
</feature>
<feature type="transmembrane region" description="Helical" evidence="6">
    <location>
        <begin position="167"/>
        <end position="186"/>
    </location>
</feature>
<name>A0A1C3H2W5_9GAMM</name>
<evidence type="ECO:0000256" key="1">
    <source>
        <dbReference type="ARBA" id="ARBA00004141"/>
    </source>
</evidence>
<dbReference type="PANTHER" id="PTHR11101:SF80">
    <property type="entry name" value="PHOSPHATE TRANSPORTER"/>
    <property type="match status" value="1"/>
</dbReference>